<keyword evidence="2" id="KW-0813">Transport</keyword>
<organism evidence="10 11">
    <name type="scientific">Paenibacillus nasutitermitis</name>
    <dbReference type="NCBI Taxonomy" id="1652958"/>
    <lineage>
        <taxon>Bacteria</taxon>
        <taxon>Bacillati</taxon>
        <taxon>Bacillota</taxon>
        <taxon>Bacilli</taxon>
        <taxon>Bacillales</taxon>
        <taxon>Paenibacillaceae</taxon>
        <taxon>Paenibacillus</taxon>
    </lineage>
</organism>
<reference evidence="10" key="2">
    <citation type="submission" date="2020-09" db="EMBL/GenBank/DDBJ databases">
        <authorList>
            <person name="Sun Q."/>
            <person name="Zhou Y."/>
        </authorList>
    </citation>
    <scope>NUCLEOTIDE SEQUENCE</scope>
    <source>
        <strain evidence="10">CGMCC 1.15178</strain>
    </source>
</reference>
<dbReference type="PANTHER" id="PTHR23501">
    <property type="entry name" value="MAJOR FACILITATOR SUPERFAMILY"/>
    <property type="match status" value="1"/>
</dbReference>
<dbReference type="EMBL" id="BMHP01000006">
    <property type="protein sequence ID" value="GGD92899.1"/>
    <property type="molecule type" value="Genomic_DNA"/>
</dbReference>
<dbReference type="SUPFAM" id="SSF103473">
    <property type="entry name" value="MFS general substrate transporter"/>
    <property type="match status" value="1"/>
</dbReference>
<keyword evidence="4 8" id="KW-0812">Transmembrane</keyword>
<feature type="transmembrane region" description="Helical" evidence="8">
    <location>
        <begin position="72"/>
        <end position="91"/>
    </location>
</feature>
<dbReference type="RefSeq" id="WP_188997808.1">
    <property type="nucleotide sequence ID" value="NZ_BMHP01000006.1"/>
</dbReference>
<keyword evidence="6 8" id="KW-0472">Membrane</keyword>
<feature type="transmembrane region" description="Helical" evidence="8">
    <location>
        <begin position="41"/>
        <end position="60"/>
    </location>
</feature>
<evidence type="ECO:0000256" key="4">
    <source>
        <dbReference type="ARBA" id="ARBA00022692"/>
    </source>
</evidence>
<dbReference type="Proteomes" id="UP000612456">
    <property type="component" value="Unassembled WGS sequence"/>
</dbReference>
<evidence type="ECO:0000256" key="7">
    <source>
        <dbReference type="ARBA" id="ARBA00044273"/>
    </source>
</evidence>
<feature type="transmembrane region" description="Helical" evidence="8">
    <location>
        <begin position="318"/>
        <end position="336"/>
    </location>
</feature>
<feature type="transmembrane region" description="Helical" evidence="8">
    <location>
        <begin position="286"/>
        <end position="306"/>
    </location>
</feature>
<evidence type="ECO:0000256" key="1">
    <source>
        <dbReference type="ARBA" id="ARBA00004651"/>
    </source>
</evidence>
<evidence type="ECO:0000256" key="5">
    <source>
        <dbReference type="ARBA" id="ARBA00022989"/>
    </source>
</evidence>
<feature type="transmembrane region" description="Helical" evidence="8">
    <location>
        <begin position="415"/>
        <end position="433"/>
    </location>
</feature>
<dbReference type="GO" id="GO:0005886">
    <property type="term" value="C:plasma membrane"/>
    <property type="evidence" value="ECO:0007669"/>
    <property type="project" value="UniProtKB-SubCell"/>
</dbReference>
<feature type="domain" description="Major facilitator superfamily (MFS) profile" evidence="9">
    <location>
        <begin position="7"/>
        <end position="438"/>
    </location>
</feature>
<dbReference type="InterPro" id="IPR011701">
    <property type="entry name" value="MFS"/>
</dbReference>
<sequence>MKNRIPVLASIVMAMLVASMDSTIANTTMPIIAEELGGLELYAWVFASYMIFSTVMAPIAGRISDIFGRKKVFAVGIILFMFGSILCGSAQTMVQLVIFRAVQGIGAGVMNPFPMIIAGDLFSVEKRGRIQALFTAMWGISAVLAPLLGSMFVEYTTWRWIFYINIPICLLSFVLLLPYREVYEPKRSKVDYIGAMVFTGGISLLLLLTVVDIGVLFYIAGACGVLLLFVFYAYERKLASPIVPLNLFRNKPVAWMNVNSFLAYASIFGGASYLPMFLQRHGYSLFMSGVAMLGMSVGWMGMSVPAGKWVLHFGYRRLMIAGNAVLVASAIWFLQLSPASGFWFTFAGSVLMGLSFGLLSAVSMIGSQQLVDGKQKGISTSLQVFSRNIGTAVGVTIMGAFVAKTADLMAGFSNMFIYGFIVSLIALASSLMIREKDQAETARTQIEA</sequence>
<protein>
    <recommendedName>
        <fullName evidence="7">MFS-type drug efflux transporter P55</fullName>
    </recommendedName>
</protein>
<keyword evidence="5 8" id="KW-1133">Transmembrane helix</keyword>
<evidence type="ECO:0000256" key="6">
    <source>
        <dbReference type="ARBA" id="ARBA00023136"/>
    </source>
</evidence>
<feature type="transmembrane region" description="Helical" evidence="8">
    <location>
        <begin position="97"/>
        <end position="118"/>
    </location>
</feature>
<evidence type="ECO:0000256" key="8">
    <source>
        <dbReference type="SAM" id="Phobius"/>
    </source>
</evidence>
<dbReference type="Gene3D" id="1.20.1250.20">
    <property type="entry name" value="MFS general substrate transporter like domains"/>
    <property type="match status" value="1"/>
</dbReference>
<gene>
    <name evidence="10" type="ORF">GCM10010911_59350</name>
</gene>
<dbReference type="PROSITE" id="PS50850">
    <property type="entry name" value="MFS"/>
    <property type="match status" value="1"/>
</dbReference>
<keyword evidence="11" id="KW-1185">Reference proteome</keyword>
<keyword evidence="3" id="KW-1003">Cell membrane</keyword>
<comment type="subcellular location">
    <subcellularLocation>
        <location evidence="1">Cell membrane</location>
        <topology evidence="1">Multi-pass membrane protein</topology>
    </subcellularLocation>
</comment>
<name>A0A916ZFJ6_9BACL</name>
<feature type="transmembrane region" description="Helical" evidence="8">
    <location>
        <begin position="215"/>
        <end position="234"/>
    </location>
</feature>
<dbReference type="PANTHER" id="PTHR23501:SF191">
    <property type="entry name" value="VACUOLAR BASIC AMINO ACID TRANSPORTER 4"/>
    <property type="match status" value="1"/>
</dbReference>
<dbReference type="Pfam" id="PF07690">
    <property type="entry name" value="MFS_1"/>
    <property type="match status" value="1"/>
</dbReference>
<dbReference type="PROSITE" id="PS00216">
    <property type="entry name" value="SUGAR_TRANSPORT_1"/>
    <property type="match status" value="1"/>
</dbReference>
<comment type="caution">
    <text evidence="10">The sequence shown here is derived from an EMBL/GenBank/DDBJ whole genome shotgun (WGS) entry which is preliminary data.</text>
</comment>
<dbReference type="FunFam" id="1.20.1720.10:FF:000004">
    <property type="entry name" value="EmrB/QacA family drug resistance transporter"/>
    <property type="match status" value="1"/>
</dbReference>
<dbReference type="AlphaFoldDB" id="A0A916ZFJ6"/>
<evidence type="ECO:0000259" key="9">
    <source>
        <dbReference type="PROSITE" id="PS50850"/>
    </source>
</evidence>
<accession>A0A916ZFJ6</accession>
<feature type="transmembrane region" description="Helical" evidence="8">
    <location>
        <begin position="160"/>
        <end position="178"/>
    </location>
</feature>
<dbReference type="GO" id="GO:0022857">
    <property type="term" value="F:transmembrane transporter activity"/>
    <property type="evidence" value="ECO:0007669"/>
    <property type="project" value="InterPro"/>
</dbReference>
<feature type="transmembrane region" description="Helical" evidence="8">
    <location>
        <begin position="254"/>
        <end position="274"/>
    </location>
</feature>
<evidence type="ECO:0000313" key="11">
    <source>
        <dbReference type="Proteomes" id="UP000612456"/>
    </source>
</evidence>
<dbReference type="InterPro" id="IPR036259">
    <property type="entry name" value="MFS_trans_sf"/>
</dbReference>
<dbReference type="Gene3D" id="1.20.1720.10">
    <property type="entry name" value="Multidrug resistance protein D"/>
    <property type="match status" value="1"/>
</dbReference>
<evidence type="ECO:0000256" key="2">
    <source>
        <dbReference type="ARBA" id="ARBA00022448"/>
    </source>
</evidence>
<proteinExistence type="predicted"/>
<feature type="transmembrane region" description="Helical" evidence="8">
    <location>
        <begin position="342"/>
        <end position="363"/>
    </location>
</feature>
<evidence type="ECO:0000256" key="3">
    <source>
        <dbReference type="ARBA" id="ARBA00022475"/>
    </source>
</evidence>
<dbReference type="InterPro" id="IPR005829">
    <property type="entry name" value="Sugar_transporter_CS"/>
</dbReference>
<feature type="transmembrane region" description="Helical" evidence="8">
    <location>
        <begin position="384"/>
        <end position="403"/>
    </location>
</feature>
<feature type="transmembrane region" description="Helical" evidence="8">
    <location>
        <begin position="190"/>
        <end position="209"/>
    </location>
</feature>
<feature type="transmembrane region" description="Helical" evidence="8">
    <location>
        <begin position="130"/>
        <end position="148"/>
    </location>
</feature>
<dbReference type="InterPro" id="IPR020846">
    <property type="entry name" value="MFS_dom"/>
</dbReference>
<evidence type="ECO:0000313" key="10">
    <source>
        <dbReference type="EMBL" id="GGD92899.1"/>
    </source>
</evidence>
<reference evidence="10" key="1">
    <citation type="journal article" date="2014" name="Int. J. Syst. Evol. Microbiol.">
        <title>Complete genome sequence of Corynebacterium casei LMG S-19264T (=DSM 44701T), isolated from a smear-ripened cheese.</title>
        <authorList>
            <consortium name="US DOE Joint Genome Institute (JGI-PGF)"/>
            <person name="Walter F."/>
            <person name="Albersmeier A."/>
            <person name="Kalinowski J."/>
            <person name="Ruckert C."/>
        </authorList>
    </citation>
    <scope>NUCLEOTIDE SEQUENCE</scope>
    <source>
        <strain evidence="10">CGMCC 1.15178</strain>
    </source>
</reference>